<dbReference type="InterPro" id="IPR037579">
    <property type="entry name" value="FIB_ANG-like"/>
</dbReference>
<dbReference type="GO" id="GO:0030674">
    <property type="term" value="F:protein-macromolecule adaptor activity"/>
    <property type="evidence" value="ECO:0007669"/>
    <property type="project" value="TreeGrafter"/>
</dbReference>
<dbReference type="GO" id="GO:0005102">
    <property type="term" value="F:signaling receptor binding"/>
    <property type="evidence" value="ECO:0007669"/>
    <property type="project" value="InterPro"/>
</dbReference>
<evidence type="ECO:0000256" key="2">
    <source>
        <dbReference type="ARBA" id="ARBA00022525"/>
    </source>
</evidence>
<evidence type="ECO:0000313" key="11">
    <source>
        <dbReference type="EMBL" id="KAI1883683.1"/>
    </source>
</evidence>
<dbReference type="OrthoDB" id="9945370at2759"/>
<dbReference type="PANTHER" id="PTHR47221">
    <property type="entry name" value="FIBRINOGEN ALPHA CHAIN"/>
    <property type="match status" value="1"/>
</dbReference>
<proteinExistence type="predicted"/>
<name>A0A8T3CF66_9TELE</name>
<dbReference type="GO" id="GO:0034116">
    <property type="term" value="P:positive regulation of heterotypic cell-cell adhesion"/>
    <property type="evidence" value="ECO:0007669"/>
    <property type="project" value="TreeGrafter"/>
</dbReference>
<evidence type="ECO:0000256" key="8">
    <source>
        <dbReference type="ARBA" id="ARBA00025974"/>
    </source>
</evidence>
<feature type="domain" description="Fibrinogen alpha/beta/gamma chain coiled coil" evidence="10">
    <location>
        <begin position="1"/>
        <end position="131"/>
    </location>
</feature>
<dbReference type="SMART" id="SM01212">
    <property type="entry name" value="Fib_alpha"/>
    <property type="match status" value="1"/>
</dbReference>
<dbReference type="GO" id="GO:0005577">
    <property type="term" value="C:fibrinogen complex"/>
    <property type="evidence" value="ECO:0007669"/>
    <property type="project" value="InterPro"/>
</dbReference>
<dbReference type="SUPFAM" id="SSF58010">
    <property type="entry name" value="Fibrinogen coiled-coil and central regions"/>
    <property type="match status" value="1"/>
</dbReference>
<sequence>MKCPSGCRLQGDIDATEQSILKRFGQICDRAKDAEHQAKNTMLMTKLLYFGNRKIIVKNYVAEGKHLVLMDELQKNLTSVRKRAIELSTKLKAQYNRLQQQIATMYQIEVDIDIKIRACQGSCKIAEVYSIDKESYRSLEKAMHRFQEIFEKKARAVNDVGALKMKPELYGPLVSLRAYVM</sequence>
<dbReference type="GO" id="GO:0070527">
    <property type="term" value="P:platelet aggregation"/>
    <property type="evidence" value="ECO:0007669"/>
    <property type="project" value="TreeGrafter"/>
</dbReference>
<keyword evidence="12" id="KW-1185">Reference proteome</keyword>
<keyword evidence="7" id="KW-1015">Disulfide bond</keyword>
<comment type="subcellular location">
    <subcellularLocation>
        <location evidence="1">Secreted</location>
    </subcellularLocation>
</comment>
<evidence type="ECO:0000313" key="12">
    <source>
        <dbReference type="Proteomes" id="UP000829720"/>
    </source>
</evidence>
<keyword evidence="4" id="KW-0732">Signal</keyword>
<keyword evidence="6" id="KW-0094">Blood coagulation</keyword>
<reference evidence="11" key="1">
    <citation type="submission" date="2021-01" db="EMBL/GenBank/DDBJ databases">
        <authorList>
            <person name="Zahm M."/>
            <person name="Roques C."/>
            <person name="Cabau C."/>
            <person name="Klopp C."/>
            <person name="Donnadieu C."/>
            <person name="Jouanno E."/>
            <person name="Lampietro C."/>
            <person name="Louis A."/>
            <person name="Herpin A."/>
            <person name="Echchiki A."/>
            <person name="Berthelot C."/>
            <person name="Parey E."/>
            <person name="Roest-Crollius H."/>
            <person name="Braasch I."/>
            <person name="Postlethwait J."/>
            <person name="Bobe J."/>
            <person name="Montfort J."/>
            <person name="Bouchez O."/>
            <person name="Begum T."/>
            <person name="Mejri S."/>
            <person name="Adams A."/>
            <person name="Chen W.-J."/>
            <person name="Guiguen Y."/>
        </authorList>
    </citation>
    <scope>NUCLEOTIDE SEQUENCE</scope>
    <source>
        <tissue evidence="11">Blood</tissue>
    </source>
</reference>
<evidence type="ECO:0000256" key="7">
    <source>
        <dbReference type="ARBA" id="ARBA00023157"/>
    </source>
</evidence>
<dbReference type="InterPro" id="IPR012290">
    <property type="entry name" value="Fibrinogen_a/b/g_coil_dom"/>
</dbReference>
<keyword evidence="2" id="KW-0964">Secreted</keyword>
<gene>
    <name evidence="11" type="ORF">AGOR_G00234080</name>
</gene>
<comment type="subunit">
    <text evidence="8">Heterohexamer; disulfide linked. Contains 2 sets of 3 non-identical chains (alpha, beta and gamma). The 2 heterotrimers are in head to head conformation with the N-termini in a small central domain.</text>
</comment>
<dbReference type="EMBL" id="JAERUA010000023">
    <property type="protein sequence ID" value="KAI1883683.1"/>
    <property type="molecule type" value="Genomic_DNA"/>
</dbReference>
<evidence type="ECO:0000256" key="6">
    <source>
        <dbReference type="ARBA" id="ARBA00023084"/>
    </source>
</evidence>
<dbReference type="GO" id="GO:0051258">
    <property type="term" value="P:protein polymerization"/>
    <property type="evidence" value="ECO:0007669"/>
    <property type="project" value="InterPro"/>
</dbReference>
<keyword evidence="3" id="KW-0356">Hemostasis</keyword>
<dbReference type="Gene3D" id="1.20.5.50">
    <property type="match status" value="1"/>
</dbReference>
<feature type="coiled-coil region" evidence="9">
    <location>
        <begin position="70"/>
        <end position="101"/>
    </location>
</feature>
<evidence type="ECO:0000256" key="9">
    <source>
        <dbReference type="SAM" id="Coils"/>
    </source>
</evidence>
<evidence type="ECO:0000259" key="10">
    <source>
        <dbReference type="SMART" id="SM01212"/>
    </source>
</evidence>
<dbReference type="PANTHER" id="PTHR47221:SF6">
    <property type="entry name" value="FIBRINOGEN ALPHA CHAIN"/>
    <property type="match status" value="1"/>
</dbReference>
<organism evidence="11 12">
    <name type="scientific">Albula goreensis</name>
    <dbReference type="NCBI Taxonomy" id="1534307"/>
    <lineage>
        <taxon>Eukaryota</taxon>
        <taxon>Metazoa</taxon>
        <taxon>Chordata</taxon>
        <taxon>Craniata</taxon>
        <taxon>Vertebrata</taxon>
        <taxon>Euteleostomi</taxon>
        <taxon>Actinopterygii</taxon>
        <taxon>Neopterygii</taxon>
        <taxon>Teleostei</taxon>
        <taxon>Albuliformes</taxon>
        <taxon>Albulidae</taxon>
        <taxon>Albula</taxon>
    </lineage>
</organism>
<dbReference type="GO" id="GO:0072377">
    <property type="term" value="P:blood coagulation, common pathway"/>
    <property type="evidence" value="ECO:0007669"/>
    <property type="project" value="TreeGrafter"/>
</dbReference>
<dbReference type="AlphaFoldDB" id="A0A8T3CF66"/>
<dbReference type="Pfam" id="PF08702">
    <property type="entry name" value="Fib_alpha"/>
    <property type="match status" value="1"/>
</dbReference>
<evidence type="ECO:0000256" key="1">
    <source>
        <dbReference type="ARBA" id="ARBA00004613"/>
    </source>
</evidence>
<dbReference type="GO" id="GO:0042730">
    <property type="term" value="P:fibrinolysis"/>
    <property type="evidence" value="ECO:0007669"/>
    <property type="project" value="TreeGrafter"/>
</dbReference>
<accession>A0A8T3CF66</accession>
<evidence type="ECO:0000256" key="5">
    <source>
        <dbReference type="ARBA" id="ARBA00023054"/>
    </source>
</evidence>
<dbReference type="Proteomes" id="UP000829720">
    <property type="component" value="Unassembled WGS sequence"/>
</dbReference>
<keyword evidence="5 9" id="KW-0175">Coiled coil</keyword>
<evidence type="ECO:0000256" key="4">
    <source>
        <dbReference type="ARBA" id="ARBA00022729"/>
    </source>
</evidence>
<comment type="caution">
    <text evidence="11">The sequence shown here is derived from an EMBL/GenBank/DDBJ whole genome shotgun (WGS) entry which is preliminary data.</text>
</comment>
<protein>
    <recommendedName>
        <fullName evidence="10">Fibrinogen alpha/beta/gamma chain coiled coil domain-containing protein</fullName>
    </recommendedName>
</protein>
<evidence type="ECO:0000256" key="3">
    <source>
        <dbReference type="ARBA" id="ARBA00022696"/>
    </source>
</evidence>
<dbReference type="GO" id="GO:0005201">
    <property type="term" value="F:extracellular matrix structural constituent"/>
    <property type="evidence" value="ECO:0007669"/>
    <property type="project" value="TreeGrafter"/>
</dbReference>